<dbReference type="Proteomes" id="UP000013827">
    <property type="component" value="Unassembled WGS sequence"/>
</dbReference>
<dbReference type="KEGG" id="ehx:EMIHUDRAFT_79801"/>
<reference evidence="3" key="1">
    <citation type="journal article" date="2013" name="Nature">
        <title>Pan genome of the phytoplankton Emiliania underpins its global distribution.</title>
        <authorList>
            <person name="Read B.A."/>
            <person name="Kegel J."/>
            <person name="Klute M.J."/>
            <person name="Kuo A."/>
            <person name="Lefebvre S.C."/>
            <person name="Maumus F."/>
            <person name="Mayer C."/>
            <person name="Miller J."/>
            <person name="Monier A."/>
            <person name="Salamov A."/>
            <person name="Young J."/>
            <person name="Aguilar M."/>
            <person name="Claverie J.M."/>
            <person name="Frickenhaus S."/>
            <person name="Gonzalez K."/>
            <person name="Herman E.K."/>
            <person name="Lin Y.C."/>
            <person name="Napier J."/>
            <person name="Ogata H."/>
            <person name="Sarno A.F."/>
            <person name="Shmutz J."/>
            <person name="Schroeder D."/>
            <person name="de Vargas C."/>
            <person name="Verret F."/>
            <person name="von Dassow P."/>
            <person name="Valentin K."/>
            <person name="Van de Peer Y."/>
            <person name="Wheeler G."/>
            <person name="Dacks J.B."/>
            <person name="Delwiche C.F."/>
            <person name="Dyhrman S.T."/>
            <person name="Glockner G."/>
            <person name="John U."/>
            <person name="Richards T."/>
            <person name="Worden A.Z."/>
            <person name="Zhang X."/>
            <person name="Grigoriev I.V."/>
            <person name="Allen A.E."/>
            <person name="Bidle K."/>
            <person name="Borodovsky M."/>
            <person name="Bowler C."/>
            <person name="Brownlee C."/>
            <person name="Cock J.M."/>
            <person name="Elias M."/>
            <person name="Gladyshev V.N."/>
            <person name="Groth M."/>
            <person name="Guda C."/>
            <person name="Hadaegh A."/>
            <person name="Iglesias-Rodriguez M.D."/>
            <person name="Jenkins J."/>
            <person name="Jones B.M."/>
            <person name="Lawson T."/>
            <person name="Leese F."/>
            <person name="Lindquist E."/>
            <person name="Lobanov A."/>
            <person name="Lomsadze A."/>
            <person name="Malik S.B."/>
            <person name="Marsh M.E."/>
            <person name="Mackinder L."/>
            <person name="Mock T."/>
            <person name="Mueller-Roeber B."/>
            <person name="Pagarete A."/>
            <person name="Parker M."/>
            <person name="Probert I."/>
            <person name="Quesneville H."/>
            <person name="Raines C."/>
            <person name="Rensing S.A."/>
            <person name="Riano-Pachon D.M."/>
            <person name="Richier S."/>
            <person name="Rokitta S."/>
            <person name="Shiraiwa Y."/>
            <person name="Soanes D.M."/>
            <person name="van der Giezen M."/>
            <person name="Wahlund T.M."/>
            <person name="Williams B."/>
            <person name="Wilson W."/>
            <person name="Wolfe G."/>
            <person name="Wurch L.L."/>
        </authorList>
    </citation>
    <scope>NUCLEOTIDE SEQUENCE</scope>
</reference>
<sequence>MGHSPTSSQHSGAAVQILHMRASLDRHSLTLLQAVVYGPAAGTSVRLGMIVYLLRCQCFCSSPVLRRPLVVCQRLGGDAVLAASYAKVLPQSWQVWVGHGFFGEHLLRHTGRQLSRADVVPPPLVDGVLEAGLAVVLVCVAPAAAANLAAAPPALLAHPGVRGCAAAGVEGDSSVQANKRARRGRVDERGEGHKRKNLRRQAVEPGEAGEDEGRQRRKRHQQRGKRPYRSSHNARETSKRANQGRSGPWEDEGC</sequence>
<dbReference type="PaxDb" id="2903-EOD08491"/>
<reference evidence="2" key="2">
    <citation type="submission" date="2024-10" db="UniProtKB">
        <authorList>
            <consortium name="EnsemblProtists"/>
        </authorList>
    </citation>
    <scope>IDENTIFICATION</scope>
</reference>
<feature type="compositionally biased region" description="Basic residues" evidence="1">
    <location>
        <begin position="215"/>
        <end position="229"/>
    </location>
</feature>
<dbReference type="EnsemblProtists" id="EOD08491">
    <property type="protein sequence ID" value="EOD08491"/>
    <property type="gene ID" value="EMIHUDRAFT_79801"/>
</dbReference>
<name>A0A0D3IB56_EMIH1</name>
<keyword evidence="3" id="KW-1185">Reference proteome</keyword>
<proteinExistence type="predicted"/>
<accession>A0A0D3IB56</accession>
<organism evidence="2 3">
    <name type="scientific">Emiliania huxleyi (strain CCMP1516)</name>
    <dbReference type="NCBI Taxonomy" id="280463"/>
    <lineage>
        <taxon>Eukaryota</taxon>
        <taxon>Haptista</taxon>
        <taxon>Haptophyta</taxon>
        <taxon>Prymnesiophyceae</taxon>
        <taxon>Isochrysidales</taxon>
        <taxon>Noelaerhabdaceae</taxon>
        <taxon>Emiliania</taxon>
    </lineage>
</organism>
<dbReference type="AlphaFoldDB" id="A0A0D3IB56"/>
<dbReference type="RefSeq" id="XP_005760920.1">
    <property type="nucleotide sequence ID" value="XM_005760863.1"/>
</dbReference>
<evidence type="ECO:0000256" key="1">
    <source>
        <dbReference type="SAM" id="MobiDB-lite"/>
    </source>
</evidence>
<feature type="region of interest" description="Disordered" evidence="1">
    <location>
        <begin position="169"/>
        <end position="254"/>
    </location>
</feature>
<protein>
    <submittedName>
        <fullName evidence="2">Uncharacterized protein</fullName>
    </submittedName>
</protein>
<evidence type="ECO:0000313" key="3">
    <source>
        <dbReference type="Proteomes" id="UP000013827"/>
    </source>
</evidence>
<dbReference type="GeneID" id="17254639"/>
<evidence type="ECO:0000313" key="2">
    <source>
        <dbReference type="EnsemblProtists" id="EOD08491"/>
    </source>
</evidence>
<dbReference type="HOGENOM" id="CLU_091900_0_0_1"/>